<dbReference type="EMBL" id="BARW01002018">
    <property type="protein sequence ID" value="GAI66487.1"/>
    <property type="molecule type" value="Genomic_DNA"/>
</dbReference>
<evidence type="ECO:0000313" key="1">
    <source>
        <dbReference type="EMBL" id="GAI66487.1"/>
    </source>
</evidence>
<comment type="caution">
    <text evidence="1">The sequence shown here is derived from an EMBL/GenBank/DDBJ whole genome shotgun (WGS) entry which is preliminary data.</text>
</comment>
<reference evidence="1" key="1">
    <citation type="journal article" date="2014" name="Front. Microbiol.">
        <title>High frequency of phylogenetically diverse reductive dehalogenase-homologous genes in deep subseafloor sedimentary metagenomes.</title>
        <authorList>
            <person name="Kawai M."/>
            <person name="Futagami T."/>
            <person name="Toyoda A."/>
            <person name="Takaki Y."/>
            <person name="Nishi S."/>
            <person name="Hori S."/>
            <person name="Arai W."/>
            <person name="Tsubouchi T."/>
            <person name="Morono Y."/>
            <person name="Uchiyama I."/>
            <person name="Ito T."/>
            <person name="Fujiyama A."/>
            <person name="Inagaki F."/>
            <person name="Takami H."/>
        </authorList>
    </citation>
    <scope>NUCLEOTIDE SEQUENCE</scope>
    <source>
        <strain evidence="1">Expedition CK06-06</strain>
    </source>
</reference>
<sequence length="205" mass="22982">MAKVRAPLMSFDARGKLANSLVYLGWKGLKTVRQYVIPANPQTADQQQQRGYFTTAVDEWHTDGFLSADVKAWNLLALSLKEALSGFNVYVRLKVKALIAAVTWESFTEVDPGTPTAIGTTITAKTELLTACDVYYGTKITAMFNTEEGTPVAGDLSVELTGLTASTKYYFYIKDKRLKKIYLVLFDYKQMMKYPRELITGEMEV</sequence>
<organism evidence="1">
    <name type="scientific">marine sediment metagenome</name>
    <dbReference type="NCBI Taxonomy" id="412755"/>
    <lineage>
        <taxon>unclassified sequences</taxon>
        <taxon>metagenomes</taxon>
        <taxon>ecological metagenomes</taxon>
    </lineage>
</organism>
<proteinExistence type="predicted"/>
<name>X1QDE1_9ZZZZ</name>
<gene>
    <name evidence="1" type="ORF">S12H4_05921</name>
</gene>
<protein>
    <submittedName>
        <fullName evidence="1">Uncharacterized protein</fullName>
    </submittedName>
</protein>
<accession>X1QDE1</accession>
<dbReference type="AlphaFoldDB" id="X1QDE1"/>